<dbReference type="PANTHER" id="PTHR42964:SF1">
    <property type="entry name" value="POLYKETIDE BIOSYNTHESIS ENOYL-COA HYDRATASE PKSH-RELATED"/>
    <property type="match status" value="1"/>
</dbReference>
<accession>A0A2S6H019</accession>
<name>A0A2S6H019_9GAMM</name>
<dbReference type="Proteomes" id="UP000238071">
    <property type="component" value="Unassembled WGS sequence"/>
</dbReference>
<proteinExistence type="inferred from homology"/>
<dbReference type="NCBIfam" id="NF005498">
    <property type="entry name" value="PRK07112.1"/>
    <property type="match status" value="1"/>
</dbReference>
<organism evidence="2 3">
    <name type="scientific">Methylobacter tundripaludum</name>
    <dbReference type="NCBI Taxonomy" id="173365"/>
    <lineage>
        <taxon>Bacteria</taxon>
        <taxon>Pseudomonadati</taxon>
        <taxon>Pseudomonadota</taxon>
        <taxon>Gammaproteobacteria</taxon>
        <taxon>Methylococcales</taxon>
        <taxon>Methylococcaceae</taxon>
        <taxon>Methylobacter</taxon>
    </lineage>
</organism>
<dbReference type="PANTHER" id="PTHR42964">
    <property type="entry name" value="ENOYL-COA HYDRATASE"/>
    <property type="match status" value="1"/>
</dbReference>
<evidence type="ECO:0000256" key="1">
    <source>
        <dbReference type="ARBA" id="ARBA00005254"/>
    </source>
</evidence>
<dbReference type="SUPFAM" id="SSF52096">
    <property type="entry name" value="ClpP/crotonase"/>
    <property type="match status" value="1"/>
</dbReference>
<dbReference type="InterPro" id="IPR051683">
    <property type="entry name" value="Enoyl-CoA_Hydratase/Isomerase"/>
</dbReference>
<dbReference type="AlphaFoldDB" id="A0A2S6H019"/>
<dbReference type="CDD" id="cd06558">
    <property type="entry name" value="crotonase-like"/>
    <property type="match status" value="1"/>
</dbReference>
<dbReference type="InterPro" id="IPR029045">
    <property type="entry name" value="ClpP/crotonase-like_dom_sf"/>
</dbReference>
<dbReference type="Gene3D" id="3.90.226.10">
    <property type="entry name" value="2-enoyl-CoA Hydratase, Chain A, domain 1"/>
    <property type="match status" value="1"/>
</dbReference>
<dbReference type="InterPro" id="IPR001753">
    <property type="entry name" value="Enoyl-CoA_hydra/iso"/>
</dbReference>
<dbReference type="RefSeq" id="WP_104424069.1">
    <property type="nucleotide sequence ID" value="NZ_PTIY01000008.1"/>
</dbReference>
<dbReference type="GO" id="GO:0003824">
    <property type="term" value="F:catalytic activity"/>
    <property type="evidence" value="ECO:0007669"/>
    <property type="project" value="UniProtKB-ARBA"/>
</dbReference>
<keyword evidence="3" id="KW-1185">Reference proteome</keyword>
<evidence type="ECO:0000313" key="3">
    <source>
        <dbReference type="Proteomes" id="UP000238071"/>
    </source>
</evidence>
<dbReference type="EMBL" id="PTIY01000008">
    <property type="protein sequence ID" value="PPK70808.1"/>
    <property type="molecule type" value="Genomic_DNA"/>
</dbReference>
<reference evidence="2 3" key="1">
    <citation type="submission" date="2018-02" db="EMBL/GenBank/DDBJ databases">
        <title>Subsurface microbial communities from deep shales in Ohio and West Virginia, USA.</title>
        <authorList>
            <person name="Wrighton K."/>
        </authorList>
    </citation>
    <scope>NUCLEOTIDE SEQUENCE [LARGE SCALE GENOMIC DNA]</scope>
    <source>
        <strain evidence="2 3">OWC-G53F</strain>
    </source>
</reference>
<dbReference type="Pfam" id="PF00378">
    <property type="entry name" value="ECH_1"/>
    <property type="match status" value="1"/>
</dbReference>
<evidence type="ECO:0000313" key="2">
    <source>
        <dbReference type="EMBL" id="PPK70808.1"/>
    </source>
</evidence>
<comment type="similarity">
    <text evidence="1">Belongs to the enoyl-CoA hydratase/isomerase family.</text>
</comment>
<gene>
    <name evidence="2" type="ORF">B0F88_108163</name>
</gene>
<dbReference type="OrthoDB" id="9807606at2"/>
<protein>
    <submittedName>
        <fullName evidence="2">Polyketide biosynthesis enoyl-CoA hydratase PksH</fullName>
    </submittedName>
</protein>
<sequence length="244" mass="27251">MNYQTIQVRVEQSVCFLKLYRPEANNTINRTMVDECRHALAACEDAVHIVVLEGLPEVFCFGADFQDNTAEPEALYDLWDQLARGAFISIAHVRGKVNAGGVGFVAACDIVLADNSAEFSLSELLFDLFPACVLPFLIRRIGFQKAHYLTLTTKPAAVQQALDWGLVDACEDNSEALLRKHLLRLRLLSKNGIQRYKSYINSLDAVLTQARPAAIAANRELFSDPANLEKINRYTKTGVFPWES</sequence>
<comment type="caution">
    <text evidence="2">The sequence shown here is derived from an EMBL/GenBank/DDBJ whole genome shotgun (WGS) entry which is preliminary data.</text>
</comment>